<accession>A0ABT5INE1</accession>
<evidence type="ECO:0000259" key="6">
    <source>
        <dbReference type="PROSITE" id="PS51371"/>
    </source>
</evidence>
<evidence type="ECO:0000256" key="2">
    <source>
        <dbReference type="ARBA" id="ARBA00022737"/>
    </source>
</evidence>
<name>A0ABT5INE1_9NEIS</name>
<comment type="caution">
    <text evidence="8">The sequence shown here is derived from an EMBL/GenBank/DDBJ whole genome shotgun (WGS) entry which is preliminary data.</text>
</comment>
<evidence type="ECO:0000313" key="8">
    <source>
        <dbReference type="EMBL" id="MDC7713718.1"/>
    </source>
</evidence>
<evidence type="ECO:0000259" key="7">
    <source>
        <dbReference type="PROSITE" id="PS51464"/>
    </source>
</evidence>
<dbReference type="RefSeq" id="WP_272771362.1">
    <property type="nucleotide sequence ID" value="NZ_JAQQLE010000003.1"/>
</dbReference>
<dbReference type="Pfam" id="PF01380">
    <property type="entry name" value="SIS"/>
    <property type="match status" value="1"/>
</dbReference>
<dbReference type="Gene3D" id="3.40.50.10490">
    <property type="entry name" value="Glucose-6-phosphate isomerase like protein, domain 1"/>
    <property type="match status" value="1"/>
</dbReference>
<dbReference type="Gene3D" id="3.10.580.10">
    <property type="entry name" value="CBS-domain"/>
    <property type="match status" value="1"/>
</dbReference>
<dbReference type="NCBIfam" id="TIGR00393">
    <property type="entry name" value="kpsF"/>
    <property type="match status" value="1"/>
</dbReference>
<keyword evidence="2" id="KW-0677">Repeat</keyword>
<evidence type="ECO:0000313" key="9">
    <source>
        <dbReference type="Proteomes" id="UP001222030"/>
    </source>
</evidence>
<dbReference type="CDD" id="cd05014">
    <property type="entry name" value="SIS_Kpsf"/>
    <property type="match status" value="1"/>
</dbReference>
<dbReference type="SUPFAM" id="SSF54631">
    <property type="entry name" value="CBS-domain pair"/>
    <property type="match status" value="1"/>
</dbReference>
<evidence type="ECO:0000256" key="5">
    <source>
        <dbReference type="PROSITE-ProRule" id="PRU00703"/>
    </source>
</evidence>
<protein>
    <submittedName>
        <fullName evidence="8">KpsF/GutQ family sugar-phosphate isomerase</fullName>
    </submittedName>
</protein>
<organism evidence="8 9">
    <name type="scientific">Vogesella margarita</name>
    <dbReference type="NCBI Taxonomy" id="2984199"/>
    <lineage>
        <taxon>Bacteria</taxon>
        <taxon>Pseudomonadati</taxon>
        <taxon>Pseudomonadota</taxon>
        <taxon>Betaproteobacteria</taxon>
        <taxon>Neisseriales</taxon>
        <taxon>Chromobacteriaceae</taxon>
        <taxon>Vogesella</taxon>
    </lineage>
</organism>
<dbReference type="PIRSF" id="PIRSF004692">
    <property type="entry name" value="KdsD_KpsF"/>
    <property type="match status" value="1"/>
</dbReference>
<evidence type="ECO:0000256" key="3">
    <source>
        <dbReference type="ARBA" id="ARBA00023122"/>
    </source>
</evidence>
<keyword evidence="9" id="KW-1185">Reference proteome</keyword>
<proteinExistence type="inferred from homology"/>
<dbReference type="PANTHER" id="PTHR42745">
    <property type="match status" value="1"/>
</dbReference>
<keyword evidence="3 5" id="KW-0129">CBS domain</keyword>
<dbReference type="Proteomes" id="UP001222030">
    <property type="component" value="Unassembled WGS sequence"/>
</dbReference>
<dbReference type="InterPro" id="IPR050986">
    <property type="entry name" value="GutQ/KpsF_isomerases"/>
</dbReference>
<dbReference type="CDD" id="cd04604">
    <property type="entry name" value="CBS_pair_SIS_assoc"/>
    <property type="match status" value="1"/>
</dbReference>
<dbReference type="PANTHER" id="PTHR42745:SF1">
    <property type="entry name" value="ARABINOSE 5-PHOSPHATE ISOMERASE KDSD"/>
    <property type="match status" value="1"/>
</dbReference>
<dbReference type="PROSITE" id="PS51371">
    <property type="entry name" value="CBS"/>
    <property type="match status" value="1"/>
</dbReference>
<keyword evidence="8" id="KW-0413">Isomerase</keyword>
<dbReference type="InterPro" id="IPR035474">
    <property type="entry name" value="SIS_Kpsf"/>
</dbReference>
<evidence type="ECO:0000256" key="4">
    <source>
        <dbReference type="PIRNR" id="PIRNR004692"/>
    </source>
</evidence>
<feature type="domain" description="SIS" evidence="7">
    <location>
        <begin position="46"/>
        <end position="189"/>
    </location>
</feature>
<dbReference type="SUPFAM" id="SSF53697">
    <property type="entry name" value="SIS domain"/>
    <property type="match status" value="1"/>
</dbReference>
<dbReference type="InterPro" id="IPR046348">
    <property type="entry name" value="SIS_dom_sf"/>
</dbReference>
<dbReference type="InterPro" id="IPR004800">
    <property type="entry name" value="KdsD/KpsF-type"/>
</dbReference>
<dbReference type="InterPro" id="IPR000644">
    <property type="entry name" value="CBS_dom"/>
</dbReference>
<sequence>MLKEYFSSKKLKMQNKVIEAAKNVFFQQAAALNAIGDKLGSAFVLAVDLCLQCQGRVIVSGMGKSGIVGRKIAATLSSTGTASHFVHPGEAYHGDLGMIQSGDVVILLSYSGETDEVLKLLPYLKHVDAKIIALTGDVNSTLARNADVTLSVRVEKESCPNNLAPTTSTTATMAMGDALAVALIRLRDFQPHDFARYHPGGSLGRKLLTRVQDVMHCPLPRNLPADSFKKVVSVITQGCVGITTVCSEQGELLGVITDGDLRRAIEKYEDLKQLTARDIMHTKPVTIGADEMFAKAESLMVSRKLSSIIAIDQAGKPVGIVKFFDAS</sequence>
<dbReference type="Pfam" id="PF00571">
    <property type="entry name" value="CBS"/>
    <property type="match status" value="2"/>
</dbReference>
<dbReference type="PROSITE" id="PS51464">
    <property type="entry name" value="SIS"/>
    <property type="match status" value="1"/>
</dbReference>
<evidence type="ECO:0000256" key="1">
    <source>
        <dbReference type="ARBA" id="ARBA00008165"/>
    </source>
</evidence>
<dbReference type="InterPro" id="IPR001347">
    <property type="entry name" value="SIS_dom"/>
</dbReference>
<dbReference type="GO" id="GO:0016853">
    <property type="term" value="F:isomerase activity"/>
    <property type="evidence" value="ECO:0007669"/>
    <property type="project" value="UniProtKB-KW"/>
</dbReference>
<feature type="domain" description="CBS" evidence="6">
    <location>
        <begin position="280"/>
        <end position="327"/>
    </location>
</feature>
<reference evidence="8 9" key="1">
    <citation type="submission" date="2023-01" db="EMBL/GenBank/DDBJ databases">
        <title>Novel species of the genus Vogesella isolated from rivers.</title>
        <authorList>
            <person name="Lu H."/>
        </authorList>
    </citation>
    <scope>NUCLEOTIDE SEQUENCE [LARGE SCALE GENOMIC DNA]</scope>
    <source>
        <strain evidence="8 9">LYT5W</strain>
    </source>
</reference>
<dbReference type="InterPro" id="IPR046342">
    <property type="entry name" value="CBS_dom_sf"/>
</dbReference>
<dbReference type="EMBL" id="JAQQLE010000003">
    <property type="protein sequence ID" value="MDC7713718.1"/>
    <property type="molecule type" value="Genomic_DNA"/>
</dbReference>
<gene>
    <name evidence="8" type="ORF">PQU96_06140</name>
</gene>
<comment type="similarity">
    <text evidence="1 4">Belongs to the SIS family. GutQ/KpsF subfamily.</text>
</comment>